<evidence type="ECO:0000313" key="2">
    <source>
        <dbReference type="EMBL" id="NOV50537.1"/>
    </source>
</evidence>
<dbReference type="AlphaFoldDB" id="A0A6M2E0Z9"/>
<protein>
    <submittedName>
        <fullName evidence="2">Putative secreted protein</fullName>
    </submittedName>
</protein>
<organism evidence="2">
    <name type="scientific">Xenopsylla cheopis</name>
    <name type="common">Oriental rat flea</name>
    <name type="synonym">Pulex cheopis</name>
    <dbReference type="NCBI Taxonomy" id="163159"/>
    <lineage>
        <taxon>Eukaryota</taxon>
        <taxon>Metazoa</taxon>
        <taxon>Ecdysozoa</taxon>
        <taxon>Arthropoda</taxon>
        <taxon>Hexapoda</taxon>
        <taxon>Insecta</taxon>
        <taxon>Pterygota</taxon>
        <taxon>Neoptera</taxon>
        <taxon>Endopterygota</taxon>
        <taxon>Siphonaptera</taxon>
        <taxon>Pulicidae</taxon>
        <taxon>Xenopsyllinae</taxon>
        <taxon>Xenopsylla</taxon>
    </lineage>
</organism>
<keyword evidence="1" id="KW-0812">Transmembrane</keyword>
<name>A0A6M2E0Z9_XENCH</name>
<sequence length="77" mass="9388">MLYFRTFIKFAQLVHAFLHVYSVYFILNVMVHRYSKAIKIFTLTCIYSIYFDIQHKCSLLHIFFVFYVYRSCNSNPI</sequence>
<keyword evidence="1" id="KW-1133">Transmembrane helix</keyword>
<feature type="transmembrane region" description="Helical" evidence="1">
    <location>
        <begin position="12"/>
        <end position="31"/>
    </location>
</feature>
<proteinExistence type="predicted"/>
<dbReference type="EMBL" id="GIIL01006811">
    <property type="protein sequence ID" value="NOV50537.1"/>
    <property type="molecule type" value="Transcribed_RNA"/>
</dbReference>
<accession>A0A6M2E0Z9</accession>
<reference evidence="2" key="1">
    <citation type="submission" date="2020-03" db="EMBL/GenBank/DDBJ databases">
        <title>Transcriptomic Profiling of the Digestive Tract of the Rat Flea, Xenopsylla cheopis, Following Blood Feeding and Infection with Yersinia pestis.</title>
        <authorList>
            <person name="Bland D.M."/>
            <person name="Martens C.A."/>
            <person name="Virtaneva K."/>
            <person name="Kanakabandi K."/>
            <person name="Long D."/>
            <person name="Rosenke R."/>
            <person name="Saturday G.A."/>
            <person name="Hoyt F.H."/>
            <person name="Bruno D.P."/>
            <person name="Ribeiro J.M.C."/>
            <person name="Hinnebusch J."/>
        </authorList>
    </citation>
    <scope>NUCLEOTIDE SEQUENCE</scope>
</reference>
<evidence type="ECO:0000256" key="1">
    <source>
        <dbReference type="SAM" id="Phobius"/>
    </source>
</evidence>
<keyword evidence="1" id="KW-0472">Membrane</keyword>